<dbReference type="Pfam" id="PF00001">
    <property type="entry name" value="7tm_1"/>
    <property type="match status" value="1"/>
</dbReference>
<dbReference type="PANTHER" id="PTHR45695">
    <property type="entry name" value="LEUCOKININ RECEPTOR-RELATED"/>
    <property type="match status" value="1"/>
</dbReference>
<keyword evidence="5 8" id="KW-0472">Membrane</keyword>
<dbReference type="InterPro" id="IPR017452">
    <property type="entry name" value="GPCR_Rhodpsn_7TM"/>
</dbReference>
<protein>
    <recommendedName>
        <fullName evidence="9">G-protein coupled receptors family 1 profile domain-containing protein</fullName>
    </recommendedName>
</protein>
<dbReference type="OMA" id="FHTEENF"/>
<dbReference type="SMART" id="SM01381">
    <property type="entry name" value="7TM_GPCR_Srsx"/>
    <property type="match status" value="1"/>
</dbReference>
<feature type="transmembrane region" description="Helical" evidence="8">
    <location>
        <begin position="6"/>
        <end position="27"/>
    </location>
</feature>
<keyword evidence="11" id="KW-1185">Reference proteome</keyword>
<dbReference type="FunFam" id="1.20.1070.10:FF:000601">
    <property type="entry name" value="Predicted protein"/>
    <property type="match status" value="1"/>
</dbReference>
<evidence type="ECO:0000313" key="11">
    <source>
        <dbReference type="Proteomes" id="UP000001593"/>
    </source>
</evidence>
<dbReference type="GO" id="GO:0005886">
    <property type="term" value="C:plasma membrane"/>
    <property type="evidence" value="ECO:0000318"/>
    <property type="project" value="GO_Central"/>
</dbReference>
<dbReference type="eggNOG" id="KOG3656">
    <property type="taxonomic scope" value="Eukaryota"/>
</dbReference>
<keyword evidence="3 8" id="KW-1133">Transmembrane helix</keyword>
<evidence type="ECO:0000256" key="1">
    <source>
        <dbReference type="ARBA" id="ARBA00004141"/>
    </source>
</evidence>
<feature type="transmembrane region" description="Helical" evidence="8">
    <location>
        <begin position="227"/>
        <end position="248"/>
    </location>
</feature>
<comment type="subcellular location">
    <subcellularLocation>
        <location evidence="1">Membrane</location>
        <topology evidence="1">Multi-pass membrane protein</topology>
    </subcellularLocation>
</comment>
<evidence type="ECO:0000256" key="5">
    <source>
        <dbReference type="ARBA" id="ARBA00023136"/>
    </source>
</evidence>
<dbReference type="Proteomes" id="UP000001593">
    <property type="component" value="Unassembled WGS sequence"/>
</dbReference>
<dbReference type="PANTHER" id="PTHR45695:SF9">
    <property type="entry name" value="LEUCOKININ RECEPTOR"/>
    <property type="match status" value="1"/>
</dbReference>
<dbReference type="PROSITE" id="PS50262">
    <property type="entry name" value="G_PROTEIN_RECEP_F1_2"/>
    <property type="match status" value="1"/>
</dbReference>
<keyword evidence="7" id="KW-0807">Transducer</keyword>
<accession>A7RID4</accession>
<feature type="transmembrane region" description="Helical" evidence="8">
    <location>
        <begin position="39"/>
        <end position="59"/>
    </location>
</feature>
<evidence type="ECO:0000256" key="2">
    <source>
        <dbReference type="ARBA" id="ARBA00022692"/>
    </source>
</evidence>
<dbReference type="InParanoid" id="A7RID4"/>
<dbReference type="SUPFAM" id="SSF81321">
    <property type="entry name" value="Family A G protein-coupled receptor-like"/>
    <property type="match status" value="1"/>
</dbReference>
<evidence type="ECO:0000313" key="10">
    <source>
        <dbReference type="EMBL" id="EDO48685.1"/>
    </source>
</evidence>
<evidence type="ECO:0000256" key="6">
    <source>
        <dbReference type="ARBA" id="ARBA00023170"/>
    </source>
</evidence>
<keyword evidence="6" id="KW-0675">Receptor</keyword>
<dbReference type="Gene3D" id="1.20.1070.10">
    <property type="entry name" value="Rhodopsin 7-helix transmembrane proteins"/>
    <property type="match status" value="1"/>
</dbReference>
<feature type="transmembrane region" description="Helical" evidence="8">
    <location>
        <begin position="75"/>
        <end position="102"/>
    </location>
</feature>
<feature type="domain" description="G-protein coupled receptors family 1 profile" evidence="9">
    <location>
        <begin position="18"/>
        <end position="286"/>
    </location>
</feature>
<dbReference type="CDD" id="cd00637">
    <property type="entry name" value="7tm_classA_rhodopsin-like"/>
    <property type="match status" value="1"/>
</dbReference>
<dbReference type="EMBL" id="DS469512">
    <property type="protein sequence ID" value="EDO48685.1"/>
    <property type="molecule type" value="Genomic_DNA"/>
</dbReference>
<evidence type="ECO:0000256" key="8">
    <source>
        <dbReference type="SAM" id="Phobius"/>
    </source>
</evidence>
<dbReference type="HOGENOM" id="CLU_009579_6_0_1"/>
<organism evidence="10 11">
    <name type="scientific">Nematostella vectensis</name>
    <name type="common">Starlet sea anemone</name>
    <dbReference type="NCBI Taxonomy" id="45351"/>
    <lineage>
        <taxon>Eukaryota</taxon>
        <taxon>Metazoa</taxon>
        <taxon>Cnidaria</taxon>
        <taxon>Anthozoa</taxon>
        <taxon>Hexacorallia</taxon>
        <taxon>Actiniaria</taxon>
        <taxon>Edwardsiidae</taxon>
        <taxon>Nematostella</taxon>
    </lineage>
</organism>
<reference evidence="10 11" key="1">
    <citation type="journal article" date="2007" name="Science">
        <title>Sea anemone genome reveals ancestral eumetazoan gene repertoire and genomic organization.</title>
        <authorList>
            <person name="Putnam N.H."/>
            <person name="Srivastava M."/>
            <person name="Hellsten U."/>
            <person name="Dirks B."/>
            <person name="Chapman J."/>
            <person name="Salamov A."/>
            <person name="Terry A."/>
            <person name="Shapiro H."/>
            <person name="Lindquist E."/>
            <person name="Kapitonov V.V."/>
            <person name="Jurka J."/>
            <person name="Genikhovich G."/>
            <person name="Grigoriev I.V."/>
            <person name="Lucas S.M."/>
            <person name="Steele R.E."/>
            <person name="Finnerty J.R."/>
            <person name="Technau U."/>
            <person name="Martindale M.Q."/>
            <person name="Rokhsar D.S."/>
        </authorList>
    </citation>
    <scope>NUCLEOTIDE SEQUENCE [LARGE SCALE GENOMIC DNA]</scope>
    <source>
        <strain evidence="11">CH2 X CH6</strain>
    </source>
</reference>
<feature type="non-terminal residue" evidence="10">
    <location>
        <position position="296"/>
    </location>
</feature>
<evidence type="ECO:0000256" key="7">
    <source>
        <dbReference type="ARBA" id="ARBA00023224"/>
    </source>
</evidence>
<feature type="transmembrane region" description="Helical" evidence="8">
    <location>
        <begin position="178"/>
        <end position="198"/>
    </location>
</feature>
<proteinExistence type="predicted"/>
<gene>
    <name evidence="10" type="ORF">NEMVEDRAFT_v1g82721</name>
</gene>
<dbReference type="InterPro" id="IPR000276">
    <property type="entry name" value="GPCR_Rhodpsn"/>
</dbReference>
<dbReference type="PRINTS" id="PR00237">
    <property type="entry name" value="GPCRRHODOPSN"/>
</dbReference>
<evidence type="ECO:0000256" key="3">
    <source>
        <dbReference type="ARBA" id="ARBA00022989"/>
    </source>
</evidence>
<sequence>MALQTSAYGILILLSLAGNSLIIAAVARNTNKRMRTVSNILIVNLCVADLIVTLCNMPGKIAQIHIGQIWLVKGMFGYVLCKVMGFVPYIGATVSAHSFALLSIDRFAAVFFPIKRPITGKVVTVLITLTWIFVFGFYFVYLHSSEVEQYQNITKCSLNITKVFHTEENFNRFVCAEFFVVTVIPLFISAVLYTATMVKLFKRRIPGMVTPANASYTLRVNRRIMKMLVTVYAVFFLCWCPSWIWVITCLFVPSPHGKRAICTSTQYHIFRFIAAYSNSAITPYLYLIFSENYRRG</sequence>
<dbReference type="GO" id="GO:0004930">
    <property type="term" value="F:G protein-coupled receptor activity"/>
    <property type="evidence" value="ECO:0000318"/>
    <property type="project" value="GO_Central"/>
</dbReference>
<dbReference type="AlphaFoldDB" id="A7RID4"/>
<dbReference type="PhylomeDB" id="A7RID4"/>
<feature type="transmembrane region" description="Helical" evidence="8">
    <location>
        <begin position="268"/>
        <end position="289"/>
    </location>
</feature>
<evidence type="ECO:0000256" key="4">
    <source>
        <dbReference type="ARBA" id="ARBA00023040"/>
    </source>
</evidence>
<keyword evidence="2 8" id="KW-0812">Transmembrane</keyword>
<name>A7RID4_NEMVE</name>
<keyword evidence="4" id="KW-0297">G-protein coupled receptor</keyword>
<evidence type="ECO:0000259" key="9">
    <source>
        <dbReference type="PROSITE" id="PS50262"/>
    </source>
</evidence>
<feature type="transmembrane region" description="Helical" evidence="8">
    <location>
        <begin position="122"/>
        <end position="141"/>
    </location>
</feature>
<dbReference type="GO" id="GO:0007186">
    <property type="term" value="P:G protein-coupled receptor signaling pathway"/>
    <property type="evidence" value="ECO:0000318"/>
    <property type="project" value="GO_Central"/>
</dbReference>
<dbReference type="STRING" id="45351.A7RID4"/>